<dbReference type="PROSITE" id="PS50929">
    <property type="entry name" value="ABC_TM1F"/>
    <property type="match status" value="1"/>
</dbReference>
<dbReference type="InterPro" id="IPR003439">
    <property type="entry name" value="ABC_transporter-like_ATP-bd"/>
</dbReference>
<name>A0ABP8UPG7_9ACTN</name>
<feature type="transmembrane region" description="Helical" evidence="7">
    <location>
        <begin position="31"/>
        <end position="54"/>
    </location>
</feature>
<feature type="transmembrane region" description="Helical" evidence="7">
    <location>
        <begin position="248"/>
        <end position="270"/>
    </location>
</feature>
<accession>A0ABP8UPG7</accession>
<gene>
    <name evidence="10" type="primary">cydD</name>
    <name evidence="10" type="ORF">GCM10023196_087880</name>
</gene>
<dbReference type="RefSeq" id="WP_345439745.1">
    <property type="nucleotide sequence ID" value="NZ_BAABHK010000018.1"/>
</dbReference>
<evidence type="ECO:0000256" key="5">
    <source>
        <dbReference type="ARBA" id="ARBA00022989"/>
    </source>
</evidence>
<dbReference type="Proteomes" id="UP001501442">
    <property type="component" value="Unassembled WGS sequence"/>
</dbReference>
<proteinExistence type="predicted"/>
<dbReference type="EMBL" id="BAABHK010000018">
    <property type="protein sequence ID" value="GAA4636780.1"/>
    <property type="molecule type" value="Genomic_DNA"/>
</dbReference>
<comment type="caution">
    <text evidence="10">The sequence shown here is derived from an EMBL/GenBank/DDBJ whole genome shotgun (WGS) entry which is preliminary data.</text>
</comment>
<dbReference type="SUPFAM" id="SSF52540">
    <property type="entry name" value="P-loop containing nucleoside triphosphate hydrolases"/>
    <property type="match status" value="1"/>
</dbReference>
<evidence type="ECO:0000256" key="1">
    <source>
        <dbReference type="ARBA" id="ARBA00004651"/>
    </source>
</evidence>
<dbReference type="Pfam" id="PF00005">
    <property type="entry name" value="ABC_tran"/>
    <property type="match status" value="1"/>
</dbReference>
<dbReference type="PANTHER" id="PTHR24221:SF261">
    <property type="entry name" value="GLUTATHIONE_L-CYSTEINE TRANSPORT SYSTEM ATP-BINDING_PERMEASE PROTEIN CYDD"/>
    <property type="match status" value="1"/>
</dbReference>
<sequence length="571" mass="59603">MTEQDAATSLPAQARDWLEHAAVPGRTTLRLAATCQALETVFSVVGWATLAWIAGRVLDHRAQPTWPVLAVLPAAGLLAAGAALAAARCKAVGRQRIGRAIRRRLVAAMLPTGRRRGEPDPATAALAIVESADDVADYHAQALPERLSAPASMAVIFLVTAAVQWPAAAILLLASLLVPLNMRLAGRFATEGADERVAASARLAAVVLDSFRGMRTLRGIGALARRRGELADAAAELNAATMAVVRRAFLSGAVMDVVITFSIAVNATYIGLSLLGYVRLPAAPPTTLAGALLALLLCPMYFQPLRAMAAAYHNRERATSAVPTIMALLADTDTMPETTGRTTPSPAGPVTVVLDDVAFRFPHAERPVLHRARVTFDAGCWTAVVGPSGIGKTTLLSLIAGMRSPSTGTIRWVSPADVSQPHLGGCAWIGQQTVLLPGTIRDNIRLGRPAAGPVDVERAVAAAGLAEVVARLPGGLDTPLGERGLGLSTGEARRIAIARAFLSDAELWVIDEPTAHLDPDAEAQIIAALRTATKGRTVIVATHSAAVARCADTVLGILDGTTHTVREATPA</sequence>
<dbReference type="InterPro" id="IPR036640">
    <property type="entry name" value="ABC1_TM_sf"/>
</dbReference>
<dbReference type="Pfam" id="PF00664">
    <property type="entry name" value="ABC_membrane"/>
    <property type="match status" value="1"/>
</dbReference>
<dbReference type="InterPro" id="IPR011527">
    <property type="entry name" value="ABC1_TM_dom"/>
</dbReference>
<dbReference type="Gene3D" id="1.20.1560.10">
    <property type="entry name" value="ABC transporter type 1, transmembrane domain"/>
    <property type="match status" value="1"/>
</dbReference>
<evidence type="ECO:0000256" key="7">
    <source>
        <dbReference type="SAM" id="Phobius"/>
    </source>
</evidence>
<evidence type="ECO:0000313" key="10">
    <source>
        <dbReference type="EMBL" id="GAA4636780.1"/>
    </source>
</evidence>
<dbReference type="InterPro" id="IPR003593">
    <property type="entry name" value="AAA+_ATPase"/>
</dbReference>
<feature type="transmembrane region" description="Helical" evidence="7">
    <location>
        <begin position="153"/>
        <end position="178"/>
    </location>
</feature>
<evidence type="ECO:0000256" key="4">
    <source>
        <dbReference type="ARBA" id="ARBA00022840"/>
    </source>
</evidence>
<dbReference type="PANTHER" id="PTHR24221">
    <property type="entry name" value="ATP-BINDING CASSETTE SUB-FAMILY B"/>
    <property type="match status" value="1"/>
</dbReference>
<organism evidence="10 11">
    <name type="scientific">Actinoallomurus vinaceus</name>
    <dbReference type="NCBI Taxonomy" id="1080074"/>
    <lineage>
        <taxon>Bacteria</taxon>
        <taxon>Bacillati</taxon>
        <taxon>Actinomycetota</taxon>
        <taxon>Actinomycetes</taxon>
        <taxon>Streptosporangiales</taxon>
        <taxon>Thermomonosporaceae</taxon>
        <taxon>Actinoallomurus</taxon>
    </lineage>
</organism>
<keyword evidence="2 7" id="KW-0812">Transmembrane</keyword>
<keyword evidence="11" id="KW-1185">Reference proteome</keyword>
<evidence type="ECO:0000256" key="3">
    <source>
        <dbReference type="ARBA" id="ARBA00022741"/>
    </source>
</evidence>
<evidence type="ECO:0000259" key="8">
    <source>
        <dbReference type="PROSITE" id="PS50893"/>
    </source>
</evidence>
<dbReference type="SUPFAM" id="SSF90123">
    <property type="entry name" value="ABC transporter transmembrane region"/>
    <property type="match status" value="1"/>
</dbReference>
<evidence type="ECO:0000256" key="6">
    <source>
        <dbReference type="ARBA" id="ARBA00023136"/>
    </source>
</evidence>
<evidence type="ECO:0000259" key="9">
    <source>
        <dbReference type="PROSITE" id="PS50929"/>
    </source>
</evidence>
<keyword evidence="4" id="KW-0067">ATP-binding</keyword>
<evidence type="ECO:0000256" key="2">
    <source>
        <dbReference type="ARBA" id="ARBA00022692"/>
    </source>
</evidence>
<evidence type="ECO:0000313" key="11">
    <source>
        <dbReference type="Proteomes" id="UP001501442"/>
    </source>
</evidence>
<feature type="domain" description="ABC transporter" evidence="8">
    <location>
        <begin position="352"/>
        <end position="571"/>
    </location>
</feature>
<comment type="subcellular location">
    <subcellularLocation>
        <location evidence="1">Cell membrane</location>
        <topology evidence="1">Multi-pass membrane protein</topology>
    </subcellularLocation>
</comment>
<dbReference type="InterPro" id="IPR027417">
    <property type="entry name" value="P-loop_NTPase"/>
</dbReference>
<keyword evidence="5 7" id="KW-1133">Transmembrane helix</keyword>
<feature type="transmembrane region" description="Helical" evidence="7">
    <location>
        <begin position="282"/>
        <end position="302"/>
    </location>
</feature>
<feature type="domain" description="ABC transmembrane type-1" evidence="9">
    <location>
        <begin position="31"/>
        <end position="317"/>
    </location>
</feature>
<dbReference type="InterPro" id="IPR039421">
    <property type="entry name" value="Type_1_exporter"/>
</dbReference>
<protein>
    <submittedName>
        <fullName evidence="10">Thiol reductant ABC exporter subunit CydD</fullName>
    </submittedName>
</protein>
<dbReference type="PROSITE" id="PS50893">
    <property type="entry name" value="ABC_TRANSPORTER_2"/>
    <property type="match status" value="1"/>
</dbReference>
<dbReference type="Gene3D" id="3.40.50.300">
    <property type="entry name" value="P-loop containing nucleotide triphosphate hydrolases"/>
    <property type="match status" value="1"/>
</dbReference>
<keyword evidence="6 7" id="KW-0472">Membrane</keyword>
<keyword evidence="3" id="KW-0547">Nucleotide-binding</keyword>
<dbReference type="SMART" id="SM00382">
    <property type="entry name" value="AAA"/>
    <property type="match status" value="1"/>
</dbReference>
<feature type="transmembrane region" description="Helical" evidence="7">
    <location>
        <begin position="66"/>
        <end position="87"/>
    </location>
</feature>
<reference evidence="11" key="1">
    <citation type="journal article" date="2019" name="Int. J. Syst. Evol. Microbiol.">
        <title>The Global Catalogue of Microorganisms (GCM) 10K type strain sequencing project: providing services to taxonomists for standard genome sequencing and annotation.</title>
        <authorList>
            <consortium name="The Broad Institute Genomics Platform"/>
            <consortium name="The Broad Institute Genome Sequencing Center for Infectious Disease"/>
            <person name="Wu L."/>
            <person name="Ma J."/>
        </authorList>
    </citation>
    <scope>NUCLEOTIDE SEQUENCE [LARGE SCALE GENOMIC DNA]</scope>
    <source>
        <strain evidence="11">JCM 17939</strain>
    </source>
</reference>